<feature type="compositionally biased region" description="Low complexity" evidence="3">
    <location>
        <begin position="36"/>
        <end position="57"/>
    </location>
</feature>
<dbReference type="GO" id="GO:0032259">
    <property type="term" value="P:methylation"/>
    <property type="evidence" value="ECO:0007669"/>
    <property type="project" value="UniProtKB-KW"/>
</dbReference>
<keyword evidence="6" id="KW-1185">Reference proteome</keyword>
<feature type="region of interest" description="Disordered" evidence="3">
    <location>
        <begin position="34"/>
        <end position="57"/>
    </location>
</feature>
<organism evidence="6">
    <name type="scientific">Melampsora larici-populina (strain 98AG31 / pathotype 3-4-7)</name>
    <name type="common">Poplar leaf rust fungus</name>
    <dbReference type="NCBI Taxonomy" id="747676"/>
    <lineage>
        <taxon>Eukaryota</taxon>
        <taxon>Fungi</taxon>
        <taxon>Dikarya</taxon>
        <taxon>Basidiomycota</taxon>
        <taxon>Pucciniomycotina</taxon>
        <taxon>Pucciniomycetes</taxon>
        <taxon>Pucciniales</taxon>
        <taxon>Melampsoraceae</taxon>
        <taxon>Melampsora</taxon>
    </lineage>
</organism>
<dbReference type="InterPro" id="IPR051128">
    <property type="entry name" value="EgtD_Methyltrsf_superfamily"/>
</dbReference>
<proteinExistence type="predicted"/>
<dbReference type="Pfam" id="PF10017">
    <property type="entry name" value="Methyltransf_33"/>
    <property type="match status" value="1"/>
</dbReference>
<dbReference type="HOGENOM" id="CLU_1619401_0_0_1"/>
<dbReference type="EMBL" id="GL883134">
    <property type="protein sequence ID" value="EGG01895.1"/>
    <property type="molecule type" value="Genomic_DNA"/>
</dbReference>
<dbReference type="KEGG" id="mlr:MELLADRAFT_91727"/>
<evidence type="ECO:0000313" key="6">
    <source>
        <dbReference type="Proteomes" id="UP000001072"/>
    </source>
</evidence>
<dbReference type="InParanoid" id="F4S034"/>
<dbReference type="STRING" id="747676.F4S034"/>
<dbReference type="GeneID" id="18936011"/>
<evidence type="ECO:0000313" key="5">
    <source>
        <dbReference type="EMBL" id="EGG01895.1"/>
    </source>
</evidence>
<accession>F4S034</accession>
<dbReference type="AlphaFoldDB" id="F4S034"/>
<reference evidence="6" key="1">
    <citation type="journal article" date="2011" name="Proc. Natl. Acad. Sci. U.S.A.">
        <title>Obligate biotrophy features unraveled by the genomic analysis of rust fungi.</title>
        <authorList>
            <person name="Duplessis S."/>
            <person name="Cuomo C.A."/>
            <person name="Lin Y.-C."/>
            <person name="Aerts A."/>
            <person name="Tisserant E."/>
            <person name="Veneault-Fourrey C."/>
            <person name="Joly D.L."/>
            <person name="Hacquard S."/>
            <person name="Amselem J."/>
            <person name="Cantarel B.L."/>
            <person name="Chiu R."/>
            <person name="Coutinho P.M."/>
            <person name="Feau N."/>
            <person name="Field M."/>
            <person name="Frey P."/>
            <person name="Gelhaye E."/>
            <person name="Goldberg J."/>
            <person name="Grabherr M.G."/>
            <person name="Kodira C.D."/>
            <person name="Kohler A."/>
            <person name="Kuees U."/>
            <person name="Lindquist E.A."/>
            <person name="Lucas S.M."/>
            <person name="Mago R."/>
            <person name="Mauceli E."/>
            <person name="Morin E."/>
            <person name="Murat C."/>
            <person name="Pangilinan J.L."/>
            <person name="Park R."/>
            <person name="Pearson M."/>
            <person name="Quesneville H."/>
            <person name="Rouhier N."/>
            <person name="Sakthikumar S."/>
            <person name="Salamov A.A."/>
            <person name="Schmutz J."/>
            <person name="Selles B."/>
            <person name="Shapiro H."/>
            <person name="Tanguay P."/>
            <person name="Tuskan G.A."/>
            <person name="Henrissat B."/>
            <person name="Van de Peer Y."/>
            <person name="Rouze P."/>
            <person name="Ellis J.G."/>
            <person name="Dodds P.N."/>
            <person name="Schein J.E."/>
            <person name="Zhong S."/>
            <person name="Hamelin R.C."/>
            <person name="Grigoriev I.V."/>
            <person name="Szabo L.J."/>
            <person name="Martin F."/>
        </authorList>
    </citation>
    <scope>NUCLEOTIDE SEQUENCE [LARGE SCALE GENOMIC DNA]</scope>
    <source>
        <strain evidence="6">98AG31 / pathotype 3-4-7</strain>
    </source>
</reference>
<dbReference type="GO" id="GO:0008168">
    <property type="term" value="F:methyltransferase activity"/>
    <property type="evidence" value="ECO:0007669"/>
    <property type="project" value="UniProtKB-KW"/>
</dbReference>
<sequence length="164" mass="18210">MIPTAHHPTISTTRPLTPEEEIAMRVQTSIIDLRNSSCSSSSSASTSDSSVPSEVPSDPLLQDIVTKLSSTQIIIPGPLPQDRLYSYEKSIPTVVLYDHLGLELYDQITATHDYYPYGTELQIFKRHGAEISNGSTRGYMRIFSRPKDGLGHQLSTPDFLQVFI</sequence>
<evidence type="ECO:0000259" key="4">
    <source>
        <dbReference type="Pfam" id="PF10017"/>
    </source>
</evidence>
<name>F4S034_MELLP</name>
<keyword evidence="2" id="KW-0808">Transferase</keyword>
<dbReference type="PANTHER" id="PTHR43397">
    <property type="entry name" value="ERGOTHIONEINE BIOSYNTHESIS PROTEIN 1"/>
    <property type="match status" value="1"/>
</dbReference>
<dbReference type="InterPro" id="IPR019257">
    <property type="entry name" value="MeTrfase_dom"/>
</dbReference>
<evidence type="ECO:0000256" key="2">
    <source>
        <dbReference type="ARBA" id="ARBA00022679"/>
    </source>
</evidence>
<protein>
    <recommendedName>
        <fullName evidence="4">Histidine-specific methyltransferase SAM-dependent domain-containing protein</fullName>
    </recommendedName>
</protein>
<dbReference type="PANTHER" id="PTHR43397:SF1">
    <property type="entry name" value="ERGOTHIONEINE BIOSYNTHESIS PROTEIN 1"/>
    <property type="match status" value="1"/>
</dbReference>
<evidence type="ECO:0000256" key="1">
    <source>
        <dbReference type="ARBA" id="ARBA00022603"/>
    </source>
</evidence>
<keyword evidence="1" id="KW-0489">Methyltransferase</keyword>
<dbReference type="VEuPathDB" id="FungiDB:MELLADRAFT_91727"/>
<evidence type="ECO:0000256" key="3">
    <source>
        <dbReference type="SAM" id="MobiDB-lite"/>
    </source>
</evidence>
<feature type="domain" description="Histidine-specific methyltransferase SAM-dependent" evidence="4">
    <location>
        <begin position="84"/>
        <end position="133"/>
    </location>
</feature>
<gene>
    <name evidence="5" type="ORF">MELLADRAFT_91727</name>
</gene>
<dbReference type="Proteomes" id="UP000001072">
    <property type="component" value="Unassembled WGS sequence"/>
</dbReference>
<dbReference type="RefSeq" id="XP_007414729.1">
    <property type="nucleotide sequence ID" value="XM_007414667.1"/>
</dbReference>
<dbReference type="OrthoDB" id="659at2759"/>